<evidence type="ECO:0000259" key="6">
    <source>
        <dbReference type="Pfam" id="PF00082"/>
    </source>
</evidence>
<dbReference type="AlphaFoldDB" id="D8U6L1"/>
<dbReference type="GO" id="GO:0006508">
    <property type="term" value="P:proteolysis"/>
    <property type="evidence" value="ECO:0007669"/>
    <property type="project" value="UniProtKB-KW"/>
</dbReference>
<dbReference type="InterPro" id="IPR036852">
    <property type="entry name" value="Peptidase_S8/S53_dom_sf"/>
</dbReference>
<reference evidence="7 8" key="1">
    <citation type="journal article" date="2010" name="Science">
        <title>Genomic analysis of organismal complexity in the multicellular green alga Volvox carteri.</title>
        <authorList>
            <person name="Prochnik S.E."/>
            <person name="Umen J."/>
            <person name="Nedelcu A.M."/>
            <person name="Hallmann A."/>
            <person name="Miller S.M."/>
            <person name="Nishii I."/>
            <person name="Ferris P."/>
            <person name="Kuo A."/>
            <person name="Mitros T."/>
            <person name="Fritz-Laylin L.K."/>
            <person name="Hellsten U."/>
            <person name="Chapman J."/>
            <person name="Simakov O."/>
            <person name="Rensing S.A."/>
            <person name="Terry A."/>
            <person name="Pangilinan J."/>
            <person name="Kapitonov V."/>
            <person name="Jurka J."/>
            <person name="Salamov A."/>
            <person name="Shapiro H."/>
            <person name="Schmutz J."/>
            <person name="Grimwood J."/>
            <person name="Lindquist E."/>
            <person name="Lucas S."/>
            <person name="Grigoriev I.V."/>
            <person name="Schmitt R."/>
            <person name="Kirk D."/>
            <person name="Rokhsar D.S."/>
        </authorList>
    </citation>
    <scope>NUCLEOTIDE SEQUENCE [LARGE SCALE GENOMIC DNA]</scope>
    <source>
        <strain evidence="8">f. Nagariensis / Eve</strain>
    </source>
</reference>
<dbReference type="InterPro" id="IPR022398">
    <property type="entry name" value="Peptidase_S8_His-AS"/>
</dbReference>
<feature type="compositionally biased region" description="Basic and acidic residues" evidence="5">
    <location>
        <begin position="266"/>
        <end position="276"/>
    </location>
</feature>
<dbReference type="Gene3D" id="3.40.50.200">
    <property type="entry name" value="Peptidase S8/S53 domain"/>
    <property type="match status" value="1"/>
</dbReference>
<sequence length="609" mass="66888">MKCHMLASRRRCTTILCLYEGVKMLSYARLTVVLVKITELLRVMFAILAIGRLHAAAHLPCRSTADKIMDSTVVSAFNPYDDDQGGLYLPLLPVDPSDMYAMVTPGGTDPLGRRLQVVRFSKGDIRQIRKALISLDVKILEVLDSRTLLVFGRLDAVKGVVTAYNGLMAKYEPGFKITPEASVLAEEASALSSPTRRRRNQRRSLQADSGGSPPHPDRRSGRSERAYVSSAFDAVQIWDTHSYDRPQSSFGELQNGGGEARRRRRSVQERRNDSRTAGRGNGSSSSGGGSSNTRWVNLYGISVQIVQELYPDVLRTIKQDWPGALASYLGLGDEHPCMPIFVGEALYSTTSPELQIYVCKEDYGMAVEWLSYMHITKLIEPVLNAEPVNAIAGWILQTGNLTQQQFTNPTGGLKPYWGANLWGQGTIVGVTDQGLDMSQCYFIDDKYRPGSLRSMFVGNPPRLYLPNHRKVVQYVTPETTGAICVASISNSRVRLLRLLNYDDGIGTGWFGASDQSHGTHVAGSIAGAILNSTGGIMLDAGTGVAPMARISFFGTASPRLSAPLKIPSPVDDKILSVSVVSYRRTYHVKKAKLLFRDIDSIETRMDLNG</sequence>
<dbReference type="STRING" id="3068.D8U6L1"/>
<proteinExistence type="inferred from homology"/>
<organism evidence="8">
    <name type="scientific">Volvox carteri f. nagariensis</name>
    <dbReference type="NCBI Taxonomy" id="3068"/>
    <lineage>
        <taxon>Eukaryota</taxon>
        <taxon>Viridiplantae</taxon>
        <taxon>Chlorophyta</taxon>
        <taxon>core chlorophytes</taxon>
        <taxon>Chlorophyceae</taxon>
        <taxon>CS clade</taxon>
        <taxon>Chlamydomonadales</taxon>
        <taxon>Volvocaceae</taxon>
        <taxon>Volvox</taxon>
    </lineage>
</organism>
<dbReference type="GO" id="GO:0004252">
    <property type="term" value="F:serine-type endopeptidase activity"/>
    <property type="evidence" value="ECO:0007669"/>
    <property type="project" value="InterPro"/>
</dbReference>
<dbReference type="GeneID" id="9624084"/>
<feature type="region of interest" description="Disordered" evidence="5">
    <location>
        <begin position="188"/>
        <end position="225"/>
    </location>
</feature>
<keyword evidence="8" id="KW-1185">Reference proteome</keyword>
<keyword evidence="2" id="KW-0645">Protease</keyword>
<evidence type="ECO:0000256" key="4">
    <source>
        <dbReference type="ARBA" id="ARBA00022825"/>
    </source>
</evidence>
<dbReference type="KEGG" id="vcn:VOLCADRAFT_95099"/>
<dbReference type="EMBL" id="GL378362">
    <property type="protein sequence ID" value="EFJ44666.1"/>
    <property type="molecule type" value="Genomic_DNA"/>
</dbReference>
<evidence type="ECO:0000313" key="7">
    <source>
        <dbReference type="EMBL" id="EFJ44666.1"/>
    </source>
</evidence>
<gene>
    <name evidence="7" type="ORF">VOLCADRAFT_95099</name>
</gene>
<dbReference type="Pfam" id="PF00082">
    <property type="entry name" value="Peptidase_S8"/>
    <property type="match status" value="1"/>
</dbReference>
<evidence type="ECO:0000256" key="2">
    <source>
        <dbReference type="ARBA" id="ARBA00022670"/>
    </source>
</evidence>
<feature type="domain" description="Peptidase S8/S53" evidence="6">
    <location>
        <begin position="423"/>
        <end position="554"/>
    </location>
</feature>
<comment type="similarity">
    <text evidence="1">Belongs to the peptidase S8 family.</text>
</comment>
<dbReference type="Proteomes" id="UP000001058">
    <property type="component" value="Unassembled WGS sequence"/>
</dbReference>
<dbReference type="InterPro" id="IPR051048">
    <property type="entry name" value="Peptidase_S8/S53_subtilisin"/>
</dbReference>
<dbReference type="PRINTS" id="PR00723">
    <property type="entry name" value="SUBTILISIN"/>
</dbReference>
<dbReference type="InParanoid" id="D8U6L1"/>
<name>D8U6L1_VOLCA</name>
<dbReference type="PANTHER" id="PTHR43399">
    <property type="entry name" value="SUBTILISIN-RELATED"/>
    <property type="match status" value="1"/>
</dbReference>
<dbReference type="SUPFAM" id="SSF52743">
    <property type="entry name" value="Subtilisin-like"/>
    <property type="match status" value="1"/>
</dbReference>
<dbReference type="PROSITE" id="PS00137">
    <property type="entry name" value="SUBTILASE_HIS"/>
    <property type="match status" value="1"/>
</dbReference>
<keyword evidence="3" id="KW-0378">Hydrolase</keyword>
<dbReference type="PANTHER" id="PTHR43399:SF4">
    <property type="entry name" value="CELL WALL-ASSOCIATED PROTEASE"/>
    <property type="match status" value="1"/>
</dbReference>
<evidence type="ECO:0000256" key="5">
    <source>
        <dbReference type="SAM" id="MobiDB-lite"/>
    </source>
</evidence>
<dbReference type="InterPro" id="IPR015500">
    <property type="entry name" value="Peptidase_S8_subtilisin-rel"/>
</dbReference>
<keyword evidence="4" id="KW-0720">Serine protease</keyword>
<protein>
    <recommendedName>
        <fullName evidence="6">Peptidase S8/S53 domain-containing protein</fullName>
    </recommendedName>
</protein>
<dbReference type="RefSeq" id="XP_002954242.1">
    <property type="nucleotide sequence ID" value="XM_002954196.1"/>
</dbReference>
<evidence type="ECO:0000256" key="1">
    <source>
        <dbReference type="ARBA" id="ARBA00011073"/>
    </source>
</evidence>
<evidence type="ECO:0000313" key="8">
    <source>
        <dbReference type="Proteomes" id="UP000001058"/>
    </source>
</evidence>
<feature type="region of interest" description="Disordered" evidence="5">
    <location>
        <begin position="246"/>
        <end position="290"/>
    </location>
</feature>
<dbReference type="InterPro" id="IPR000209">
    <property type="entry name" value="Peptidase_S8/S53_dom"/>
</dbReference>
<feature type="compositionally biased region" description="Basic and acidic residues" evidence="5">
    <location>
        <begin position="215"/>
        <end position="225"/>
    </location>
</feature>
<accession>D8U6L1</accession>
<dbReference type="OrthoDB" id="10256524at2759"/>
<evidence type="ECO:0000256" key="3">
    <source>
        <dbReference type="ARBA" id="ARBA00022801"/>
    </source>
</evidence>
<feature type="compositionally biased region" description="Gly residues" evidence="5">
    <location>
        <begin position="279"/>
        <end position="290"/>
    </location>
</feature>